<dbReference type="Pfam" id="PF17973">
    <property type="entry name" value="bMG10"/>
    <property type="match status" value="1"/>
</dbReference>
<dbReference type="InterPro" id="IPR041246">
    <property type="entry name" value="Bact_MG10"/>
</dbReference>
<evidence type="ECO:0000256" key="3">
    <source>
        <dbReference type="SAM" id="SignalP"/>
    </source>
</evidence>
<dbReference type="InterPro" id="IPR001599">
    <property type="entry name" value="Macroglobln_a2"/>
</dbReference>
<protein>
    <recommendedName>
        <fullName evidence="7">Alpha-2-macroglobulin</fullName>
    </recommendedName>
</protein>
<name>A0A679IRL7_VARPD</name>
<feature type="region of interest" description="Disordered" evidence="2">
    <location>
        <begin position="737"/>
        <end position="756"/>
    </location>
</feature>
<dbReference type="InterPro" id="IPR051802">
    <property type="entry name" value="YfhM-like"/>
</dbReference>
<organism evidence="6">
    <name type="scientific">Variovorax paradoxus</name>
    <dbReference type="NCBI Taxonomy" id="34073"/>
    <lineage>
        <taxon>Bacteria</taxon>
        <taxon>Pseudomonadati</taxon>
        <taxon>Pseudomonadota</taxon>
        <taxon>Betaproteobacteria</taxon>
        <taxon>Burkholderiales</taxon>
        <taxon>Comamonadaceae</taxon>
        <taxon>Variovorax</taxon>
    </lineage>
</organism>
<sequence length="2008" mass="217677">MNRFLPTLLLAGGVLMAGPGFALQITSLTPQGEVSRVRQVVAKFDQPAVNFGDPKAPAPLSVSCNDAQAGKGTGRWTDAKAWVYDFENDLPPGVRCTVTRIPTFKPASGELTGPERYQFNSGGPFVRSYMPGSYTRIDEQQMFMLELNGAATLESVRQNVWCSADGVGERIPVKLLDGDQRAGLLKAFGRDKAAEKDPLRFITMQCNRTLTPGAKVQVVYGKGVTTPSGVPNNVERRLEFQVREPFAVSFTCERENAQAACLPLRPMQLEFNAPVTRKLASQIELKGKGETVKAQLSDNGGSQSDDDVVNSVYFGPPLAESAQFSIELPSKFEDASGRPLASPGSFPMKVATGMMPPLAKFAASPFGVVERLAEPDTPAMMPVTVRRVEPQLMVNALTPGKVSDMNPKTDAEIIAWFRKVRRYDSFSISREQARKDIKGPLPPVIDKDDRTSLQTRMLSLLAGQPGVKALDMPKSDAGDPRPFEVIGIPLTPGFHVLEIASQKLGEALLDERYNAGRTMYVRTTALATNLAVHFKLGRENSMAWVTTLDKGKVMAGAEVRVSGCDGKAVATGTTDANGIVMLNGISPQAPSCNGPNEYDTGAWFVSARAKDDKGVEDLAFTWSDWQRGIEPWRFNVPTNLQAEPDRIAHTIFDRTLLRAGETVSMKSLIRTQTSKGFGLPENRPDTLVITHTGSGQRFTQPLNWRKTATGGLSAENSFAIPPAAKLGVYEVMLRTGGGKDANGDNEGEGDGDEGYSRSFSTGMFRVEEFRLPVLEGRISPTEKKPLVAATSVPTDVQINYVAGGGAANLPVRVSAMVRGKSLNFSDYDAFSFNPPRATQGDGTEAATAAGDTGAGEEDLNSVNDTRVIADKLPVTLNKDGAGKVTLDKVPKVKAARELLLEATYADPNGEVQTIRSTQTLWPASVIAGIKTEGWVSTSQKLKFQALALDLTGKPQANVTLNVRAVARITTTSRKRMVGGFYTYDNKTETKDIGTVCSGKSDARGLLLCESELKEAGEVELIASATDSDGRDAKAVSSVYVTKQGELWFGGEDNDRIDVLPEKKSYQPGEVAKFQVRSPFRFATALVAVEREGIIETHVVQLDGKDPTVTLQVKPEWGPNAYVSVLALRGRLREVPWYSFFTWGFKSPREWWTAFWYEGKEYVAPTAMVDLSKPAYRLGMAEIRVGTQAHQLDVKVTSDKPSYPIRSKAQVTISARLPDGKPAAGAEVALAAVDQALLELMPNDSWNLLNAMLQRRSWGVSTSTAQMEIVGRRHYGRKAVPAGGGGGKGQTRELLETLLVWNPKVVLDANGQAVVTVPLNDALTTFKIVAVADSGTSLFGTGQTSIQATQDLQIISGLPPLVREEDQFRAQITLRNTTQKPMKVEATPRATLLTLEPQTVDIPAGEAREVAWTVTAPAQLAQTRAEAILWEIEAKDTLGGARDALKVRQRIVPSVPLTVQQATLVQVDGPFTLDVAPPADALPGRGGLKMSLQPKLAEGLPGVRDWFANYPFICLEQKTSKSVGLRDAKMWQGVLATLPTYLDSDGLASYFPPRDGEASRGSDILTSYLLAATHEAASLDPAFALADDVRAPMESGLIAFVEGRITREFWSPRKDLDVRKLAALEALSRYGKAKGSMLGSITIAPNQWPTSAVIDWLNILKRVNDVPQRQQRLEEANNVLKARLSYQGTKLIFSTEQDDYWWWLMTNGDVNTARLLLSVMDDPAWKDDIGKLANGFIGRQQNGAWHTTTANLWGGLALEKFSKVFESTPVSGITAATLGAVKAQVDWSRVERVKTSDAAGAPNQTTFFGAPASPGNLKNNTMFLPWASSPSGAPVRDTLLVTQQGTGKPWLTLQSIAAVQLKAPFAAGYAIKKTITPVEQATAGKYTRGDVLRVSIEVNASTDMTWVVISDPIPGGATILGSGLGRDSQIATQGEKKSGAGWPAFEERSFEAFRSYYEYLPKGVVKMEYTVRLNNVGDFALPPSRVEAMYAPEMFGEAPNARVKVEAAK</sequence>
<keyword evidence="3" id="KW-0732">Signal</keyword>
<evidence type="ECO:0000259" key="4">
    <source>
        <dbReference type="SMART" id="SM01359"/>
    </source>
</evidence>
<dbReference type="PANTHER" id="PTHR40094:SF1">
    <property type="entry name" value="UBIQUITIN DOMAIN-CONTAINING PROTEIN"/>
    <property type="match status" value="1"/>
</dbReference>
<evidence type="ECO:0000256" key="2">
    <source>
        <dbReference type="SAM" id="MobiDB-lite"/>
    </source>
</evidence>
<comment type="similarity">
    <text evidence="1">Belongs to the protease inhibitor I39 (alpha-2-macroglobulin) family. Bacterial alpha-2-macroglobulin subfamily.</text>
</comment>
<gene>
    <name evidence="6" type="ORF">VVAX_01975</name>
</gene>
<dbReference type="InterPro" id="IPR002890">
    <property type="entry name" value="MG2"/>
</dbReference>
<feature type="signal peptide" evidence="3">
    <location>
        <begin position="1"/>
        <end position="22"/>
    </location>
</feature>
<evidence type="ECO:0000256" key="1">
    <source>
        <dbReference type="ARBA" id="ARBA00010556"/>
    </source>
</evidence>
<feature type="domain" description="Alpha-2-macroglobulin bait region" evidence="4">
    <location>
        <begin position="1056"/>
        <end position="1239"/>
    </location>
</feature>
<dbReference type="Pfam" id="PF11974">
    <property type="entry name" value="bMG3"/>
    <property type="match status" value="1"/>
</dbReference>
<feature type="chain" id="PRO_5025475853" description="Alpha-2-macroglobulin" evidence="3">
    <location>
        <begin position="23"/>
        <end position="2008"/>
    </location>
</feature>
<feature type="compositionally biased region" description="Acidic residues" evidence="2">
    <location>
        <begin position="743"/>
        <end position="753"/>
    </location>
</feature>
<dbReference type="EMBL" id="LR743507">
    <property type="protein sequence ID" value="CAA2102875.1"/>
    <property type="molecule type" value="Genomic_DNA"/>
</dbReference>
<dbReference type="SMART" id="SM01360">
    <property type="entry name" value="A2M"/>
    <property type="match status" value="1"/>
</dbReference>
<dbReference type="InterPro" id="IPR021868">
    <property type="entry name" value="Alpha_2_Macroglob_MG3"/>
</dbReference>
<dbReference type="PANTHER" id="PTHR40094">
    <property type="entry name" value="ALPHA-2-MACROGLOBULIN HOMOLOG"/>
    <property type="match status" value="1"/>
</dbReference>
<feature type="domain" description="Alpha-2-macroglobulin" evidence="5">
    <location>
        <begin position="1297"/>
        <end position="1387"/>
    </location>
</feature>
<feature type="region of interest" description="Disordered" evidence="2">
    <location>
        <begin position="835"/>
        <end position="859"/>
    </location>
</feature>
<dbReference type="Pfam" id="PF01835">
    <property type="entry name" value="MG2"/>
    <property type="match status" value="1"/>
</dbReference>
<evidence type="ECO:0000259" key="5">
    <source>
        <dbReference type="SMART" id="SM01360"/>
    </source>
</evidence>
<reference evidence="6" key="1">
    <citation type="submission" date="2019-12" db="EMBL/GenBank/DDBJ databases">
        <authorList>
            <person name="Cremers G."/>
        </authorList>
    </citation>
    <scope>NUCLEOTIDE SEQUENCE</scope>
    <source>
        <strain evidence="6">Vvax</strain>
    </source>
</reference>
<dbReference type="SMART" id="SM01359">
    <property type="entry name" value="A2M_N_2"/>
    <property type="match status" value="1"/>
</dbReference>
<accession>A0A679IRL7</accession>
<evidence type="ECO:0000313" key="6">
    <source>
        <dbReference type="EMBL" id="CAA2102875.1"/>
    </source>
</evidence>
<dbReference type="GO" id="GO:0004866">
    <property type="term" value="F:endopeptidase inhibitor activity"/>
    <property type="evidence" value="ECO:0007669"/>
    <property type="project" value="InterPro"/>
</dbReference>
<dbReference type="Pfam" id="PF07703">
    <property type="entry name" value="A2M_BRD"/>
    <property type="match status" value="1"/>
</dbReference>
<feature type="compositionally biased region" description="Low complexity" evidence="2">
    <location>
        <begin position="840"/>
        <end position="851"/>
    </location>
</feature>
<proteinExistence type="inferred from homology"/>
<dbReference type="InterPro" id="IPR011625">
    <property type="entry name" value="A2M_N_BRD"/>
</dbReference>
<dbReference type="Pfam" id="PF00207">
    <property type="entry name" value="A2M"/>
    <property type="match status" value="1"/>
</dbReference>
<evidence type="ECO:0008006" key="7">
    <source>
        <dbReference type="Google" id="ProtNLM"/>
    </source>
</evidence>